<dbReference type="GeneID" id="66580732"/>
<organism evidence="1 2">
    <name type="scientific">Holdemanella biformis</name>
    <dbReference type="NCBI Taxonomy" id="1735"/>
    <lineage>
        <taxon>Bacteria</taxon>
        <taxon>Bacillati</taxon>
        <taxon>Bacillota</taxon>
        <taxon>Erysipelotrichia</taxon>
        <taxon>Erysipelotrichales</taxon>
        <taxon>Erysipelotrichaceae</taxon>
        <taxon>Holdemanella</taxon>
    </lineage>
</organism>
<protein>
    <recommendedName>
        <fullName evidence="3">Sigma-70 family RNA polymerase sigma factor</fullName>
    </recommendedName>
</protein>
<evidence type="ECO:0008006" key="3">
    <source>
        <dbReference type="Google" id="ProtNLM"/>
    </source>
</evidence>
<dbReference type="AlphaFoldDB" id="A0A395W5D9"/>
<evidence type="ECO:0000313" key="2">
    <source>
        <dbReference type="Proteomes" id="UP000265489"/>
    </source>
</evidence>
<evidence type="ECO:0000313" key="1">
    <source>
        <dbReference type="EMBL" id="RGU88859.1"/>
    </source>
</evidence>
<dbReference type="Proteomes" id="UP000265489">
    <property type="component" value="Unassembled WGS sequence"/>
</dbReference>
<proteinExistence type="predicted"/>
<sequence>MNIYESIYLIQMNDFYEMNHLIQYYRPMVTEIWADIFVRKTNTILCERDEFYRHADLLLYRCIFEYRMDRVLTFTSFYRRCTKNKGYDLLRQAIRKQCYLNQVCISFDQKVKEDTNLYYSGISTDESLEVHEIVMDKLMWEHIKTRIMNLFGEEYVQIVDLRMEGYTFKYIAQKLGLSCAKVNFMFEKVKKWYTTIDS</sequence>
<name>A0A395W5D9_9FIRM</name>
<accession>A0A395W5D9</accession>
<gene>
    <name evidence="1" type="ORF">DWW32_12515</name>
</gene>
<reference evidence="1 2" key="1">
    <citation type="submission" date="2018-08" db="EMBL/GenBank/DDBJ databases">
        <title>A genome reference for cultivated species of the human gut microbiota.</title>
        <authorList>
            <person name="Zou Y."/>
            <person name="Xue W."/>
            <person name="Luo G."/>
        </authorList>
    </citation>
    <scope>NUCLEOTIDE SEQUENCE [LARGE SCALE GENOMIC DNA]</scope>
    <source>
        <strain evidence="1 2">AF15-20</strain>
    </source>
</reference>
<comment type="caution">
    <text evidence="1">The sequence shown here is derived from an EMBL/GenBank/DDBJ whole genome shotgun (WGS) entry which is preliminary data.</text>
</comment>
<dbReference type="RefSeq" id="WP_118325968.1">
    <property type="nucleotide sequence ID" value="NZ_CATXNH010000035.1"/>
</dbReference>
<dbReference type="EMBL" id="QRYQ01000039">
    <property type="protein sequence ID" value="RGU88859.1"/>
    <property type="molecule type" value="Genomic_DNA"/>
</dbReference>